<feature type="domain" description="Sodium/calcium exchanger membrane region" evidence="9">
    <location>
        <begin position="36"/>
        <end position="174"/>
    </location>
</feature>
<dbReference type="GO" id="GO:0005886">
    <property type="term" value="C:plasma membrane"/>
    <property type="evidence" value="ECO:0007669"/>
    <property type="project" value="TreeGrafter"/>
</dbReference>
<feature type="transmembrane region" description="Helical" evidence="8">
    <location>
        <begin position="156"/>
        <end position="173"/>
    </location>
</feature>
<dbReference type="FunFam" id="1.20.1420.30:FF:000004">
    <property type="entry name" value="Sodium/potassium/calcium exchanger 2 isoform 1"/>
    <property type="match status" value="1"/>
</dbReference>
<evidence type="ECO:0000256" key="5">
    <source>
        <dbReference type="ARBA" id="ARBA00022692"/>
    </source>
</evidence>
<name>A0A914NP21_MELIC</name>
<evidence type="ECO:0000256" key="8">
    <source>
        <dbReference type="SAM" id="Phobius"/>
    </source>
</evidence>
<evidence type="ECO:0000313" key="10">
    <source>
        <dbReference type="Proteomes" id="UP000887563"/>
    </source>
</evidence>
<evidence type="ECO:0000256" key="2">
    <source>
        <dbReference type="ARBA" id="ARBA00005364"/>
    </source>
</evidence>
<dbReference type="GO" id="GO:0006874">
    <property type="term" value="P:intracellular calcium ion homeostasis"/>
    <property type="evidence" value="ECO:0007669"/>
    <property type="project" value="TreeGrafter"/>
</dbReference>
<dbReference type="GO" id="GO:0008273">
    <property type="term" value="F:calcium, potassium:sodium antiporter activity"/>
    <property type="evidence" value="ECO:0007669"/>
    <property type="project" value="TreeGrafter"/>
</dbReference>
<keyword evidence="4" id="KW-0813">Transport</keyword>
<organism evidence="10 11">
    <name type="scientific">Meloidogyne incognita</name>
    <name type="common">Southern root-knot nematode worm</name>
    <name type="synonym">Oxyuris incognita</name>
    <dbReference type="NCBI Taxonomy" id="6306"/>
    <lineage>
        <taxon>Eukaryota</taxon>
        <taxon>Metazoa</taxon>
        <taxon>Ecdysozoa</taxon>
        <taxon>Nematoda</taxon>
        <taxon>Chromadorea</taxon>
        <taxon>Rhabditida</taxon>
        <taxon>Tylenchina</taxon>
        <taxon>Tylenchomorpha</taxon>
        <taxon>Tylenchoidea</taxon>
        <taxon>Meloidogynidae</taxon>
        <taxon>Meloidogyninae</taxon>
        <taxon>Meloidogyne</taxon>
        <taxon>Meloidogyne incognita group</taxon>
    </lineage>
</organism>
<protein>
    <submittedName>
        <fullName evidence="11">Sodium/calcium exchanger membrane region domain-containing protein</fullName>
    </submittedName>
</protein>
<evidence type="ECO:0000313" key="11">
    <source>
        <dbReference type="WBParaSite" id="Minc3s07806g41560"/>
    </source>
</evidence>
<dbReference type="AlphaFoldDB" id="A0A914NP21"/>
<keyword evidence="3" id="KW-0050">Antiport</keyword>
<dbReference type="PANTHER" id="PTHR10846">
    <property type="entry name" value="SODIUM/POTASSIUM/CALCIUM EXCHANGER"/>
    <property type="match status" value="1"/>
</dbReference>
<evidence type="ECO:0000256" key="4">
    <source>
        <dbReference type="ARBA" id="ARBA00022568"/>
    </source>
</evidence>
<comment type="similarity">
    <text evidence="2">Belongs to the Ca(2+):cation antiporter (CaCA) (TC 2.A.19) family. SLC24A subfamily.</text>
</comment>
<keyword evidence="4" id="KW-0406">Ion transport</keyword>
<evidence type="ECO:0000256" key="3">
    <source>
        <dbReference type="ARBA" id="ARBA00022449"/>
    </source>
</evidence>
<dbReference type="InterPro" id="IPR004837">
    <property type="entry name" value="NaCa_Exmemb"/>
</dbReference>
<keyword evidence="4" id="KW-0106">Calcium</keyword>
<dbReference type="WBParaSite" id="Minc3s07806g41560">
    <property type="protein sequence ID" value="Minc3s07806g41560"/>
    <property type="gene ID" value="Minc3s07806g41560"/>
</dbReference>
<evidence type="ECO:0000256" key="1">
    <source>
        <dbReference type="ARBA" id="ARBA00004141"/>
    </source>
</evidence>
<evidence type="ECO:0000256" key="6">
    <source>
        <dbReference type="ARBA" id="ARBA00022989"/>
    </source>
</evidence>
<evidence type="ECO:0000256" key="7">
    <source>
        <dbReference type="ARBA" id="ARBA00023136"/>
    </source>
</evidence>
<evidence type="ECO:0000259" key="9">
    <source>
        <dbReference type="Pfam" id="PF01699"/>
    </source>
</evidence>
<dbReference type="Proteomes" id="UP000887563">
    <property type="component" value="Unplaced"/>
</dbReference>
<keyword evidence="6 8" id="KW-1133">Transmembrane helix</keyword>
<dbReference type="InterPro" id="IPR004481">
    <property type="entry name" value="K/Na/Ca-exchanger"/>
</dbReference>
<comment type="subcellular location">
    <subcellularLocation>
        <location evidence="1">Membrane</location>
        <topology evidence="1">Multi-pass membrane protein</topology>
    </subcellularLocation>
</comment>
<reference evidence="11" key="1">
    <citation type="submission" date="2022-11" db="UniProtKB">
        <authorList>
            <consortium name="WormBaseParasite"/>
        </authorList>
    </citation>
    <scope>IDENTIFICATION</scope>
</reference>
<feature type="transmembrane region" description="Helical" evidence="8">
    <location>
        <begin position="70"/>
        <end position="93"/>
    </location>
</feature>
<keyword evidence="4" id="KW-0109">Calcium transport</keyword>
<feature type="transmembrane region" description="Helical" evidence="8">
    <location>
        <begin position="99"/>
        <end position="120"/>
    </location>
</feature>
<dbReference type="Gene3D" id="1.20.1420.30">
    <property type="entry name" value="NCX, central ion-binding region"/>
    <property type="match status" value="1"/>
</dbReference>
<keyword evidence="7 8" id="KW-0472">Membrane</keyword>
<feature type="transmembrane region" description="Helical" evidence="8">
    <location>
        <begin position="132"/>
        <end position="150"/>
    </location>
</feature>
<keyword evidence="10" id="KW-1185">Reference proteome</keyword>
<dbReference type="GO" id="GO:0005262">
    <property type="term" value="F:calcium channel activity"/>
    <property type="evidence" value="ECO:0007669"/>
    <property type="project" value="TreeGrafter"/>
</dbReference>
<sequence>MSTTKKGKDGKSSSSQLVGDQGQFPEDLFTMDQLRLVYMFIALAIVCDEFFVPSLAVITQRLDISDDVAGATFMAAGGSAPEFFTSVVGTFLAKNNVGIGTIVGSATFNILCVLAFCTIFSKNCLQLSWWPLFRDVSFYVIALIILVFAFLDEQIIWWEAALLFIIYLAYALFMKYNSVVEIYVKNCFGCLTEIDNKELTQIKEIDCVERMEVLEEEEDEDNNNSYLEENNKQLESTKYQSGGGGIV</sequence>
<dbReference type="InterPro" id="IPR044880">
    <property type="entry name" value="NCX_ion-bd_dom_sf"/>
</dbReference>
<accession>A0A914NP21</accession>
<proteinExistence type="inferred from homology"/>
<dbReference type="Pfam" id="PF01699">
    <property type="entry name" value="Na_Ca_ex"/>
    <property type="match status" value="1"/>
</dbReference>
<keyword evidence="5 8" id="KW-0812">Transmembrane</keyword>
<feature type="transmembrane region" description="Helical" evidence="8">
    <location>
        <begin position="36"/>
        <end position="58"/>
    </location>
</feature>
<dbReference type="PANTHER" id="PTHR10846:SF72">
    <property type="entry name" value="SODIUM_POTASSIUM_CALCIUM EXCHANGER NCKX30C"/>
    <property type="match status" value="1"/>
</dbReference>